<dbReference type="Proteomes" id="UP000469890">
    <property type="component" value="Unassembled WGS sequence"/>
</dbReference>
<comment type="caution">
    <text evidence="5">The sequence shown here is derived from an EMBL/GenBank/DDBJ whole genome shotgun (WGS) entry which is preliminary data.</text>
</comment>
<dbReference type="GO" id="GO:0003860">
    <property type="term" value="F:3-hydroxyisobutyryl-CoA hydrolase activity"/>
    <property type="evidence" value="ECO:0007669"/>
    <property type="project" value="UniProtKB-EC"/>
</dbReference>
<evidence type="ECO:0000313" key="6">
    <source>
        <dbReference type="Proteomes" id="UP000469890"/>
    </source>
</evidence>
<organism evidence="5 6">
    <name type="scientific">Mucor circinelloides f. lusitanicus</name>
    <name type="common">Mucor racemosus var. lusitanicus</name>
    <dbReference type="NCBI Taxonomy" id="29924"/>
    <lineage>
        <taxon>Eukaryota</taxon>
        <taxon>Fungi</taxon>
        <taxon>Fungi incertae sedis</taxon>
        <taxon>Mucoromycota</taxon>
        <taxon>Mucoromycotina</taxon>
        <taxon>Mucoromycetes</taxon>
        <taxon>Mucorales</taxon>
        <taxon>Mucorineae</taxon>
        <taxon>Mucoraceae</taxon>
        <taxon>Mucor</taxon>
    </lineage>
</organism>
<evidence type="ECO:0000256" key="3">
    <source>
        <dbReference type="ARBA" id="ARBA00022801"/>
    </source>
</evidence>
<dbReference type="Pfam" id="PF16113">
    <property type="entry name" value="ECH_2"/>
    <property type="match status" value="1"/>
</dbReference>
<dbReference type="InterPro" id="IPR045004">
    <property type="entry name" value="ECH_dom"/>
</dbReference>
<name>A0A8H4BMR8_MUCCL</name>
<dbReference type="GO" id="GO:0005739">
    <property type="term" value="C:mitochondrion"/>
    <property type="evidence" value="ECO:0007669"/>
    <property type="project" value="TreeGrafter"/>
</dbReference>
<evidence type="ECO:0000256" key="2">
    <source>
        <dbReference type="ARBA" id="ARBA00011915"/>
    </source>
</evidence>
<evidence type="ECO:0000313" key="5">
    <source>
        <dbReference type="EMBL" id="KAF1805058.1"/>
    </source>
</evidence>
<keyword evidence="3" id="KW-0378">Hydrolase</keyword>
<proteinExistence type="predicted"/>
<dbReference type="InterPro" id="IPR032259">
    <property type="entry name" value="HIBYL-CoA-H"/>
</dbReference>
<comment type="catalytic activity">
    <reaction evidence="1">
        <text>3-hydroxy-2-methylpropanoyl-CoA + H2O = 3-hydroxy-2-methylpropanoate + CoA + H(+)</text>
        <dbReference type="Rhea" id="RHEA:20888"/>
        <dbReference type="ChEBI" id="CHEBI:11805"/>
        <dbReference type="ChEBI" id="CHEBI:15377"/>
        <dbReference type="ChEBI" id="CHEBI:15378"/>
        <dbReference type="ChEBI" id="CHEBI:57287"/>
        <dbReference type="ChEBI" id="CHEBI:57340"/>
        <dbReference type="EC" id="3.1.2.4"/>
    </reaction>
</comment>
<evidence type="ECO:0000256" key="1">
    <source>
        <dbReference type="ARBA" id="ARBA00001709"/>
    </source>
</evidence>
<reference evidence="5 6" key="1">
    <citation type="submission" date="2019-09" db="EMBL/GenBank/DDBJ databases">
        <authorList>
            <consortium name="DOE Joint Genome Institute"/>
            <person name="Mondo S.J."/>
            <person name="Navarro-Mendoza M.I."/>
            <person name="Perez-Arques C."/>
            <person name="Panchal S."/>
            <person name="Nicolas F.E."/>
            <person name="Ganguly P."/>
            <person name="Pangilinan J."/>
            <person name="Grigoriev I."/>
            <person name="Heitman J."/>
            <person name="Sanya K."/>
            <person name="Garre V."/>
        </authorList>
    </citation>
    <scope>NUCLEOTIDE SEQUENCE [LARGE SCALE GENOMIC DNA]</scope>
    <source>
        <strain evidence="5 6">MU402</strain>
    </source>
</reference>
<accession>A0A8H4BMR8</accession>
<dbReference type="PANTHER" id="PTHR43176">
    <property type="entry name" value="3-HYDROXYISOBUTYRYL-COA HYDROLASE-RELATED"/>
    <property type="match status" value="1"/>
</dbReference>
<dbReference type="GO" id="GO:0006574">
    <property type="term" value="P:L-valine catabolic process"/>
    <property type="evidence" value="ECO:0007669"/>
    <property type="project" value="TreeGrafter"/>
</dbReference>
<dbReference type="SUPFAM" id="SSF52096">
    <property type="entry name" value="ClpP/crotonase"/>
    <property type="match status" value="1"/>
</dbReference>
<gene>
    <name evidence="5" type="ORF">FB192DRAFT_1360908</name>
</gene>
<dbReference type="InterPro" id="IPR029045">
    <property type="entry name" value="ClpP/crotonase-like_dom_sf"/>
</dbReference>
<feature type="domain" description="Enoyl-CoA hydratase/isomerase" evidence="4">
    <location>
        <begin position="51"/>
        <end position="376"/>
    </location>
</feature>
<dbReference type="Gene3D" id="3.90.226.10">
    <property type="entry name" value="2-enoyl-CoA Hydratase, Chain A, domain 1"/>
    <property type="match status" value="1"/>
</dbReference>
<dbReference type="EC" id="3.1.2.4" evidence="2"/>
<evidence type="ECO:0000259" key="4">
    <source>
        <dbReference type="Pfam" id="PF16113"/>
    </source>
</evidence>
<dbReference type="AlphaFoldDB" id="A0A8H4BMR8"/>
<dbReference type="CDD" id="cd06558">
    <property type="entry name" value="crotonase-like"/>
    <property type="match status" value="1"/>
</dbReference>
<dbReference type="EMBL" id="JAAECE010000002">
    <property type="protein sequence ID" value="KAF1805058.1"/>
    <property type="molecule type" value="Genomic_DNA"/>
</dbReference>
<sequence length="394" mass="43702">MIYSSRFATKNVLKKAYNSAYRLQKCGLAQLSSNSPSPSILVTEMQNNSVLMTLNRPKSLNAVNAEMVSMIYSNLKAIEASTDAIDMVILKGAGKAFSSGGDVKTFLDGMQMPEKYEDLNTLLNNTYRSLFRLSTLKVPTVSLMDGLTVGLGAGFSYCTNFRVATENTLLLMPETTIGHFCDVSSSYYLSRLRGYYGRYLTLCAERVKAEDLLHAGIITHFVPSNRLDSMVSQLTGLRSSDSNAINQEISNFTEDLPTVTRLTTTLDISQSEKQTLVENCFKYDTVEEIINALELEGSKFALRCRSKILSASPTAVKITLELLRRASSLSLSECLVLERQLWATDIGTHDFVEGCKSMLGKRSPTWFPQRLEDYQAHLERFGKAEALAPLDLSA</sequence>
<dbReference type="PANTHER" id="PTHR43176:SF3">
    <property type="entry name" value="3-HYDROXYISOBUTYRYL-COA HYDROLASE, MITOCHONDRIAL"/>
    <property type="match status" value="1"/>
</dbReference>
<protein>
    <recommendedName>
        <fullName evidence="2">3-hydroxyisobutyryl-CoA hydrolase</fullName>
        <ecNumber evidence="2">3.1.2.4</ecNumber>
    </recommendedName>
</protein>